<evidence type="ECO:0000259" key="2">
    <source>
        <dbReference type="Pfam" id="PF01433"/>
    </source>
</evidence>
<evidence type="ECO:0000256" key="1">
    <source>
        <dbReference type="SAM" id="SignalP"/>
    </source>
</evidence>
<evidence type="ECO:0000313" key="4">
    <source>
        <dbReference type="Proteomes" id="UP000298284"/>
    </source>
</evidence>
<dbReference type="Pfam" id="PF01433">
    <property type="entry name" value="Peptidase_M1"/>
    <property type="match status" value="1"/>
</dbReference>
<gene>
    <name evidence="3" type="ORF">EU557_00275</name>
</gene>
<accession>A0A4Z0MQQ4</accession>
<sequence>MKYLLVLITIIAFCSPFTSLASPNQAHIEVKLEPAKKQFWCRYTLTVPADAAESSVQLYLNKAFTILELKSAGAVQKKVSPVLYSLAQDTVQAIQLTYSPSKHRRQVVVTYRGTLPPKYASPEVMELSGHSNWLPTRPFQEYELIDYVLEAEAPASYHIISSSPPTRHTKTQSTFRGRTSAIEPTVIAAQHMYQASTGTQIPVHVFKAATPLQHADSLLLTETEQVVAYYNGSIGKQDPIQRFSILLTGFDRDAFGLLDNATVITYPDYDIRKRTDRLTLAHEISHKWWAYGSFSDYNDWLNEAFATYSSLLYLRATADTAGYRQELAKRVASAAGAPAIIGFIKAEHSYPMYRRVIYDKGTTVLAALHARLGDAPFLAILATTAARKTTTTQEFLTIVEQAAGLDTRQWLEKLLTT</sequence>
<feature type="signal peptide" evidence="1">
    <location>
        <begin position="1"/>
        <end position="21"/>
    </location>
</feature>
<proteinExistence type="predicted"/>
<dbReference type="GO" id="GO:0008237">
    <property type="term" value="F:metallopeptidase activity"/>
    <property type="evidence" value="ECO:0007669"/>
    <property type="project" value="InterPro"/>
</dbReference>
<reference evidence="3 4" key="1">
    <citation type="submission" date="2019-04" db="EMBL/GenBank/DDBJ databases">
        <authorList>
            <person name="Feng G."/>
            <person name="Zhang J."/>
            <person name="Zhu H."/>
        </authorList>
    </citation>
    <scope>NUCLEOTIDE SEQUENCE [LARGE SCALE GENOMIC DNA]</scope>
    <source>
        <strain evidence="3 4">JCM 19491</strain>
    </source>
</reference>
<dbReference type="RefSeq" id="WP_135528427.1">
    <property type="nucleotide sequence ID" value="NZ_SRKZ01000001.1"/>
</dbReference>
<dbReference type="OrthoDB" id="100605at2"/>
<dbReference type="InterPro" id="IPR027268">
    <property type="entry name" value="Peptidase_M4/M1_CTD_sf"/>
</dbReference>
<dbReference type="EMBL" id="SRKZ01000001">
    <property type="protein sequence ID" value="TGD82262.1"/>
    <property type="molecule type" value="Genomic_DNA"/>
</dbReference>
<dbReference type="Gene3D" id="1.10.390.10">
    <property type="entry name" value="Neutral Protease Domain 2"/>
    <property type="match status" value="1"/>
</dbReference>
<dbReference type="AlphaFoldDB" id="A0A4Z0MQQ4"/>
<evidence type="ECO:0000313" key="3">
    <source>
        <dbReference type="EMBL" id="TGD82262.1"/>
    </source>
</evidence>
<dbReference type="Proteomes" id="UP000298284">
    <property type="component" value="Unassembled WGS sequence"/>
</dbReference>
<dbReference type="InterPro" id="IPR014782">
    <property type="entry name" value="Peptidase_M1_dom"/>
</dbReference>
<keyword evidence="1" id="KW-0732">Signal</keyword>
<comment type="caution">
    <text evidence="3">The sequence shown here is derived from an EMBL/GenBank/DDBJ whole genome shotgun (WGS) entry which is preliminary data.</text>
</comment>
<organism evidence="3 4">
    <name type="scientific">Hymenobacter wooponensis</name>
    <dbReference type="NCBI Taxonomy" id="1525360"/>
    <lineage>
        <taxon>Bacteria</taxon>
        <taxon>Pseudomonadati</taxon>
        <taxon>Bacteroidota</taxon>
        <taxon>Cytophagia</taxon>
        <taxon>Cytophagales</taxon>
        <taxon>Hymenobacteraceae</taxon>
        <taxon>Hymenobacter</taxon>
    </lineage>
</organism>
<dbReference type="GO" id="GO:0008270">
    <property type="term" value="F:zinc ion binding"/>
    <property type="evidence" value="ECO:0007669"/>
    <property type="project" value="InterPro"/>
</dbReference>
<protein>
    <recommendedName>
        <fullName evidence="2">Peptidase M1 membrane alanine aminopeptidase domain-containing protein</fullName>
    </recommendedName>
</protein>
<feature type="chain" id="PRO_5021201180" description="Peptidase M1 membrane alanine aminopeptidase domain-containing protein" evidence="1">
    <location>
        <begin position="22"/>
        <end position="417"/>
    </location>
</feature>
<name>A0A4Z0MQQ4_9BACT</name>
<keyword evidence="4" id="KW-1185">Reference proteome</keyword>
<feature type="domain" description="Peptidase M1 membrane alanine aminopeptidase" evidence="2">
    <location>
        <begin position="276"/>
        <end position="408"/>
    </location>
</feature>
<dbReference type="SUPFAM" id="SSF55486">
    <property type="entry name" value="Metalloproteases ('zincins'), catalytic domain"/>
    <property type="match status" value="1"/>
</dbReference>